<sequence>MSRLLLILWLALPVALGAQDSLFAFVDNPFSRRFAPVPVGGYKLEVAQRIFDDLVKARGSFRMPVPELVMNTGRRYMAWMHPGKRQIGLEEQAYDICVSLGKDSLNALAAMLSHEIIHYYENHDWKRNFINQNDGLEAAEQLEKLSDGLKYETQADYFGGVLAISAGYNTYSTLAPLLEKAYATYGLPDEIQGYPSLSERLKLSENTARRLEKLFQVYQTANYLSLIKGHTEALDYYQYILGEYQGFELYNNAGATALLAALDLTPKNEMPYVLPIELDLESRLGQITTRLPKDAAARRAQLLEKGQQLFKNALLLNEAEPSAHLNLANLHVLRGEWLDAEYRARKALALAAKVSNAPAAAKAQVTLGVAAILQRDTFAALAYFQSAQPAVMNLAKINLSILQGGAELIAPQNYNVRGVEEIDGVFPEDFLVAPSFTATVNLPGKIYCGYKHMPTSNIFQHYVDNGSNRFAWFHRTDPDYKGETLYGLSAGATAAKIRTVYGVPNRILSLPNGQCLAYDQRQLLLLTDETGQLRSWIVFRSGLTE</sequence>
<evidence type="ECO:0000313" key="1">
    <source>
        <dbReference type="EMBL" id="KGE88114.1"/>
    </source>
</evidence>
<dbReference type="InterPro" id="IPR011990">
    <property type="entry name" value="TPR-like_helical_dom_sf"/>
</dbReference>
<dbReference type="Gene3D" id="1.25.40.10">
    <property type="entry name" value="Tetratricopeptide repeat domain"/>
    <property type="match status" value="1"/>
</dbReference>
<evidence type="ECO:0008006" key="3">
    <source>
        <dbReference type="Google" id="ProtNLM"/>
    </source>
</evidence>
<comment type="caution">
    <text evidence="1">The sequence shown here is derived from an EMBL/GenBank/DDBJ whole genome shotgun (WGS) entry which is preliminary data.</text>
</comment>
<dbReference type="SUPFAM" id="SSF48452">
    <property type="entry name" value="TPR-like"/>
    <property type="match status" value="1"/>
</dbReference>
<name>A0A098S6N3_9BACT</name>
<dbReference type="EMBL" id="JPOS01000020">
    <property type="protein sequence ID" value="KGE88114.1"/>
    <property type="molecule type" value="Genomic_DNA"/>
</dbReference>
<accession>A0A098S6N3</accession>
<dbReference type="RefSeq" id="WP_044219280.1">
    <property type="nucleotide sequence ID" value="NZ_JBKAGJ010000028.1"/>
</dbReference>
<dbReference type="STRING" id="1524460.IX84_09775"/>
<dbReference type="Proteomes" id="UP000029736">
    <property type="component" value="Unassembled WGS sequence"/>
</dbReference>
<reference evidence="1 2" key="1">
    <citation type="journal article" date="2014" name="Int. J. Syst. Evol. Microbiol.">
        <title>Phaeodactylibacter xiamenensis gen. nov., sp. nov., a member of the family Saprospiraceae isolated from the marine alga Phaeodactylum tricornutum.</title>
        <authorList>
            <person name="Chen Z.Jr."/>
            <person name="Lei X."/>
            <person name="Lai Q."/>
            <person name="Li Y."/>
            <person name="Zhang B."/>
            <person name="Zhang J."/>
            <person name="Zhang H."/>
            <person name="Yang L."/>
            <person name="Zheng W."/>
            <person name="Tian Y."/>
            <person name="Yu Z."/>
            <person name="Xu H.Jr."/>
            <person name="Zheng T."/>
        </authorList>
    </citation>
    <scope>NUCLEOTIDE SEQUENCE [LARGE SCALE GENOMIC DNA]</scope>
    <source>
        <strain evidence="1 2">KD52</strain>
    </source>
</reference>
<proteinExistence type="predicted"/>
<dbReference type="OrthoDB" id="1376641at2"/>
<organism evidence="1 2">
    <name type="scientific">Phaeodactylibacter xiamenensis</name>
    <dbReference type="NCBI Taxonomy" id="1524460"/>
    <lineage>
        <taxon>Bacteria</taxon>
        <taxon>Pseudomonadati</taxon>
        <taxon>Bacteroidota</taxon>
        <taxon>Saprospiria</taxon>
        <taxon>Saprospirales</taxon>
        <taxon>Haliscomenobacteraceae</taxon>
        <taxon>Phaeodactylibacter</taxon>
    </lineage>
</organism>
<keyword evidence="2" id="KW-1185">Reference proteome</keyword>
<gene>
    <name evidence="1" type="ORF">IX84_09775</name>
</gene>
<dbReference type="AlphaFoldDB" id="A0A098S6N3"/>
<evidence type="ECO:0000313" key="2">
    <source>
        <dbReference type="Proteomes" id="UP000029736"/>
    </source>
</evidence>
<protein>
    <recommendedName>
        <fullName evidence="3">Peptidase M48 domain-containing protein</fullName>
    </recommendedName>
</protein>